<proteinExistence type="predicted"/>
<name>A0A564Z882_HYMDI</name>
<reference evidence="2 3" key="1">
    <citation type="submission" date="2019-07" db="EMBL/GenBank/DDBJ databases">
        <authorList>
            <person name="Jastrzebski P J."/>
            <person name="Paukszto L."/>
            <person name="Jastrzebski P J."/>
        </authorList>
    </citation>
    <scope>NUCLEOTIDE SEQUENCE [LARGE SCALE GENOMIC DNA]</scope>
    <source>
        <strain evidence="2 3">WMS-il1</strain>
    </source>
</reference>
<evidence type="ECO:0000256" key="1">
    <source>
        <dbReference type="SAM" id="MobiDB-lite"/>
    </source>
</evidence>
<evidence type="ECO:0000313" key="2">
    <source>
        <dbReference type="EMBL" id="VUZ55705.1"/>
    </source>
</evidence>
<dbReference type="Proteomes" id="UP000321570">
    <property type="component" value="Unassembled WGS sequence"/>
</dbReference>
<organism evidence="2 3">
    <name type="scientific">Hymenolepis diminuta</name>
    <name type="common">Rat tapeworm</name>
    <dbReference type="NCBI Taxonomy" id="6216"/>
    <lineage>
        <taxon>Eukaryota</taxon>
        <taxon>Metazoa</taxon>
        <taxon>Spiralia</taxon>
        <taxon>Lophotrochozoa</taxon>
        <taxon>Platyhelminthes</taxon>
        <taxon>Cestoda</taxon>
        <taxon>Eucestoda</taxon>
        <taxon>Cyclophyllidea</taxon>
        <taxon>Hymenolepididae</taxon>
        <taxon>Hymenolepis</taxon>
    </lineage>
</organism>
<keyword evidence="3" id="KW-1185">Reference proteome</keyword>
<feature type="region of interest" description="Disordered" evidence="1">
    <location>
        <begin position="81"/>
        <end position="104"/>
    </location>
</feature>
<feature type="non-terminal residue" evidence="2">
    <location>
        <position position="1"/>
    </location>
</feature>
<feature type="compositionally biased region" description="Low complexity" evidence="1">
    <location>
        <begin position="48"/>
        <end position="63"/>
    </location>
</feature>
<gene>
    <name evidence="2" type="ORF">WMSIL1_LOCUS13514</name>
</gene>
<feature type="region of interest" description="Disordered" evidence="1">
    <location>
        <begin position="40"/>
        <end position="66"/>
    </location>
</feature>
<protein>
    <submittedName>
        <fullName evidence="2">Uncharacterized protein</fullName>
    </submittedName>
</protein>
<accession>A0A564Z882</accession>
<feature type="compositionally biased region" description="Basic and acidic residues" evidence="1">
    <location>
        <begin position="86"/>
        <end position="104"/>
    </location>
</feature>
<feature type="non-terminal residue" evidence="2">
    <location>
        <position position="104"/>
    </location>
</feature>
<sequence length="104" mass="11942">SENKEFDQAPQFILYTLTTDSHANCNLVTINLTREITGQTSAHHMRSKSGLLNRWSSSSSQNSARHLQTISIVSEARFRSSRLTQKRKEERERALKKETKRAIP</sequence>
<dbReference type="AlphaFoldDB" id="A0A564Z882"/>
<evidence type="ECO:0000313" key="3">
    <source>
        <dbReference type="Proteomes" id="UP000321570"/>
    </source>
</evidence>
<dbReference type="EMBL" id="CABIJS010000697">
    <property type="protein sequence ID" value="VUZ55705.1"/>
    <property type="molecule type" value="Genomic_DNA"/>
</dbReference>